<keyword evidence="1" id="KW-0812">Transmembrane</keyword>
<protein>
    <submittedName>
        <fullName evidence="2">Uncharacterized protein</fullName>
    </submittedName>
</protein>
<dbReference type="AlphaFoldDB" id="A0A9P6CDE1"/>
<dbReference type="Proteomes" id="UP000807353">
    <property type="component" value="Unassembled WGS sequence"/>
</dbReference>
<name>A0A9P6CDE1_9AGAR</name>
<evidence type="ECO:0000256" key="1">
    <source>
        <dbReference type="SAM" id="Phobius"/>
    </source>
</evidence>
<gene>
    <name evidence="2" type="ORF">BDZ94DRAFT_1274471</name>
</gene>
<organism evidence="2 3">
    <name type="scientific">Collybia nuda</name>
    <dbReference type="NCBI Taxonomy" id="64659"/>
    <lineage>
        <taxon>Eukaryota</taxon>
        <taxon>Fungi</taxon>
        <taxon>Dikarya</taxon>
        <taxon>Basidiomycota</taxon>
        <taxon>Agaricomycotina</taxon>
        <taxon>Agaricomycetes</taxon>
        <taxon>Agaricomycetidae</taxon>
        <taxon>Agaricales</taxon>
        <taxon>Tricholomatineae</taxon>
        <taxon>Clitocybaceae</taxon>
        <taxon>Collybia</taxon>
    </lineage>
</organism>
<feature type="transmembrane region" description="Helical" evidence="1">
    <location>
        <begin position="12"/>
        <end position="30"/>
    </location>
</feature>
<accession>A0A9P6CDE1</accession>
<keyword evidence="1" id="KW-0472">Membrane</keyword>
<reference evidence="2" key="1">
    <citation type="submission" date="2020-11" db="EMBL/GenBank/DDBJ databases">
        <authorList>
            <consortium name="DOE Joint Genome Institute"/>
            <person name="Ahrendt S."/>
            <person name="Riley R."/>
            <person name="Andreopoulos W."/>
            <person name="Labutti K."/>
            <person name="Pangilinan J."/>
            <person name="Ruiz-Duenas F.J."/>
            <person name="Barrasa J.M."/>
            <person name="Sanchez-Garcia M."/>
            <person name="Camarero S."/>
            <person name="Miyauchi S."/>
            <person name="Serrano A."/>
            <person name="Linde D."/>
            <person name="Babiker R."/>
            <person name="Drula E."/>
            <person name="Ayuso-Fernandez I."/>
            <person name="Pacheco R."/>
            <person name="Padilla G."/>
            <person name="Ferreira P."/>
            <person name="Barriuso J."/>
            <person name="Kellner H."/>
            <person name="Castanera R."/>
            <person name="Alfaro M."/>
            <person name="Ramirez L."/>
            <person name="Pisabarro A.G."/>
            <person name="Kuo A."/>
            <person name="Tritt A."/>
            <person name="Lipzen A."/>
            <person name="He G."/>
            <person name="Yan M."/>
            <person name="Ng V."/>
            <person name="Cullen D."/>
            <person name="Martin F."/>
            <person name="Rosso M.-N."/>
            <person name="Henrissat B."/>
            <person name="Hibbett D."/>
            <person name="Martinez A.T."/>
            <person name="Grigoriev I.V."/>
        </authorList>
    </citation>
    <scope>NUCLEOTIDE SEQUENCE</scope>
    <source>
        <strain evidence="2">CBS 247.69</strain>
    </source>
</reference>
<keyword evidence="3" id="KW-1185">Reference proteome</keyword>
<proteinExistence type="predicted"/>
<sequence length="117" mass="13443">MNLTAIITVPHYTWTLCGVLYCFGILKHTWYRELKGSLWSLSSESFFFIFRLQSPHTCSTLREVFTAYFHFNAAMHMPGISSDLHAWRLVHRNLENRVASLPAVCSELPGATVICNY</sequence>
<comment type="caution">
    <text evidence="2">The sequence shown here is derived from an EMBL/GenBank/DDBJ whole genome shotgun (WGS) entry which is preliminary data.</text>
</comment>
<dbReference type="EMBL" id="MU150396">
    <property type="protein sequence ID" value="KAF9456923.1"/>
    <property type="molecule type" value="Genomic_DNA"/>
</dbReference>
<keyword evidence="1" id="KW-1133">Transmembrane helix</keyword>
<evidence type="ECO:0000313" key="2">
    <source>
        <dbReference type="EMBL" id="KAF9456923.1"/>
    </source>
</evidence>
<evidence type="ECO:0000313" key="3">
    <source>
        <dbReference type="Proteomes" id="UP000807353"/>
    </source>
</evidence>